<name>A0AAQ3L8I5_9BACT</name>
<dbReference type="RefSeq" id="WP_317834108.1">
    <property type="nucleotide sequence ID" value="NZ_CP136920.1"/>
</dbReference>
<gene>
    <name evidence="1" type="ORF">RZN69_00890</name>
</gene>
<accession>A0AAQ3L8I5</accession>
<dbReference type="Pfam" id="PF11294">
    <property type="entry name" value="DUF3095"/>
    <property type="match status" value="1"/>
</dbReference>
<sequence length="384" mass="42663">MKSIDFYQDLQGFTDFKGMTRDANFKAVPEDWKVIITDVKGSTKAIEAGRYKDVNTIGAATIVSAHNALGALEFPYVFGGDGATLLIPAEYEEQAKVELTALKKLSESQFGLELRTGLVGVDELVDEGSFIEVAKFLLVGKKSVAFFRGGGLSLAEKKVKGDPGRYEFESDISGSTNLQKLSCRWKPIPAKRGRTLSLLVSARGENGDAIYRQVIEALDNVFEGQLDQANPVNTSQMSYNSFGESYQNEKRLHASPWSFAFIRRVVEIAASVLIFRLGIPPLIFNPKQYADSFNTHSDYRKFDDMLRMVLDCSAEQAKRIQSFLDDLYHDGKIYYGLHESDNSLMTCFVDWLGEGEHIHFIDGGNGGYAMAAKHLKAQLRAGEN</sequence>
<evidence type="ECO:0000313" key="2">
    <source>
        <dbReference type="Proteomes" id="UP001304300"/>
    </source>
</evidence>
<dbReference type="Proteomes" id="UP001304300">
    <property type="component" value="Chromosome"/>
</dbReference>
<proteinExistence type="predicted"/>
<dbReference type="EMBL" id="CP136920">
    <property type="protein sequence ID" value="WOO41624.1"/>
    <property type="molecule type" value="Genomic_DNA"/>
</dbReference>
<protein>
    <submittedName>
        <fullName evidence="1">DUF3095 domain-containing protein</fullName>
    </submittedName>
</protein>
<reference evidence="1 2" key="1">
    <citation type="submission" date="2023-10" db="EMBL/GenBank/DDBJ databases">
        <title>Rubellicoccus peritrichatus gen. nov., sp. nov., isolated from an algae of coral reef tank.</title>
        <authorList>
            <person name="Luo J."/>
        </authorList>
    </citation>
    <scope>NUCLEOTIDE SEQUENCE [LARGE SCALE GENOMIC DNA]</scope>
    <source>
        <strain evidence="1 2">CR14</strain>
    </source>
</reference>
<dbReference type="AlphaFoldDB" id="A0AAQ3L8I5"/>
<dbReference type="InterPro" id="IPR021445">
    <property type="entry name" value="DUF3095"/>
</dbReference>
<keyword evidence="2" id="KW-1185">Reference proteome</keyword>
<dbReference type="KEGG" id="puo:RZN69_00890"/>
<evidence type="ECO:0000313" key="1">
    <source>
        <dbReference type="EMBL" id="WOO41624.1"/>
    </source>
</evidence>
<organism evidence="1 2">
    <name type="scientific">Rubellicoccus peritrichatus</name>
    <dbReference type="NCBI Taxonomy" id="3080537"/>
    <lineage>
        <taxon>Bacteria</taxon>
        <taxon>Pseudomonadati</taxon>
        <taxon>Verrucomicrobiota</taxon>
        <taxon>Opitutia</taxon>
        <taxon>Puniceicoccales</taxon>
        <taxon>Cerasicoccaceae</taxon>
        <taxon>Rubellicoccus</taxon>
    </lineage>
</organism>